<accession>A0A380TSC4</accession>
<dbReference type="Gene3D" id="1.20.1280.20">
    <property type="entry name" value="HscB, C-terminal domain"/>
    <property type="match status" value="1"/>
</dbReference>
<name>A0A380TSC4_9PAST</name>
<dbReference type="NCBIfam" id="NF003442">
    <property type="entry name" value="PRK04976.1"/>
    <property type="match status" value="1"/>
</dbReference>
<dbReference type="SUPFAM" id="SSF89155">
    <property type="entry name" value="TorD-like"/>
    <property type="match status" value="1"/>
</dbReference>
<dbReference type="PANTHER" id="PTHR34227">
    <property type="entry name" value="CHAPERONE PROTEIN YCDY"/>
    <property type="match status" value="1"/>
</dbReference>
<dbReference type="InterPro" id="IPR020945">
    <property type="entry name" value="DMSO/NO3_reduct_chaperone"/>
</dbReference>
<sequence length="195" mass="22960">MHNLNNDERQFIYKWFSSLLSCELTDKQIAHYQHGDFDSLFTFLNELGFHHQIERIKVALAPQPYLQLELAADFAHCFLLEGSLSAIPYLSAYLEGKALDSALKEIDQWMLHYNLVVNRSHNEPSDHISILISILMKLIETRSYEEQQYFIQTVLLNWLPLFAEKTTKLKLKTMFYPTITELLVEFLKKDFQLDK</sequence>
<organism evidence="2 3">
    <name type="scientific">[Actinobacillus] rossii</name>
    <dbReference type="NCBI Taxonomy" id="123820"/>
    <lineage>
        <taxon>Bacteria</taxon>
        <taxon>Pseudomonadati</taxon>
        <taxon>Pseudomonadota</taxon>
        <taxon>Gammaproteobacteria</taxon>
        <taxon>Pasteurellales</taxon>
        <taxon>Pasteurellaceae</taxon>
    </lineage>
</organism>
<protein>
    <submittedName>
        <fullName evidence="2">Chaperone protein TorD</fullName>
    </submittedName>
</protein>
<dbReference type="Gene3D" id="1.20.120.1820">
    <property type="match status" value="1"/>
</dbReference>
<dbReference type="Proteomes" id="UP000254649">
    <property type="component" value="Unassembled WGS sequence"/>
</dbReference>
<dbReference type="InterPro" id="IPR050289">
    <property type="entry name" value="TorD/DmsD_chaperones"/>
</dbReference>
<keyword evidence="3" id="KW-1185">Reference proteome</keyword>
<evidence type="ECO:0000313" key="2">
    <source>
        <dbReference type="EMBL" id="SUT90245.1"/>
    </source>
</evidence>
<reference evidence="2 3" key="1">
    <citation type="submission" date="2018-06" db="EMBL/GenBank/DDBJ databases">
        <authorList>
            <consortium name="Pathogen Informatics"/>
            <person name="Doyle S."/>
        </authorList>
    </citation>
    <scope>NUCLEOTIDE SEQUENCE [LARGE SCALE GENOMIC DNA]</scope>
    <source>
        <strain evidence="2 3">NCTC10801</strain>
    </source>
</reference>
<dbReference type="GO" id="GO:0051259">
    <property type="term" value="P:protein complex oligomerization"/>
    <property type="evidence" value="ECO:0007669"/>
    <property type="project" value="InterPro"/>
</dbReference>
<dbReference type="EMBL" id="UFRQ01000003">
    <property type="protein sequence ID" value="SUT90245.1"/>
    <property type="molecule type" value="Genomic_DNA"/>
</dbReference>
<dbReference type="InterPro" id="IPR036386">
    <property type="entry name" value="HscB_C_sf"/>
</dbReference>
<dbReference type="OrthoDB" id="7849731at2"/>
<evidence type="ECO:0000313" key="3">
    <source>
        <dbReference type="Proteomes" id="UP000254649"/>
    </source>
</evidence>
<dbReference type="InterPro" id="IPR036411">
    <property type="entry name" value="TorD-like_sf"/>
</dbReference>
<proteinExistence type="predicted"/>
<dbReference type="Pfam" id="PF02613">
    <property type="entry name" value="Nitrate_red_del"/>
    <property type="match status" value="1"/>
</dbReference>
<dbReference type="PANTHER" id="PTHR34227:SF11">
    <property type="entry name" value="CHAPERONE PROTEIN TORD"/>
    <property type="match status" value="1"/>
</dbReference>
<keyword evidence="1" id="KW-0143">Chaperone</keyword>
<gene>
    <name evidence="2" type="primary">torD</name>
    <name evidence="2" type="ORF">NCTC10801_01177</name>
</gene>
<dbReference type="AlphaFoldDB" id="A0A380TSC4"/>
<evidence type="ECO:0000256" key="1">
    <source>
        <dbReference type="ARBA" id="ARBA00023186"/>
    </source>
</evidence>